<reference evidence="2 3" key="1">
    <citation type="journal article" date="2014" name="Agronomy (Basel)">
        <title>A Draft Genome Sequence for Ensete ventricosum, the Drought-Tolerant Tree Against Hunger.</title>
        <authorList>
            <person name="Harrison J."/>
            <person name="Moore K.A."/>
            <person name="Paszkiewicz K."/>
            <person name="Jones T."/>
            <person name="Grant M."/>
            <person name="Ambacheew D."/>
            <person name="Muzemil S."/>
            <person name="Studholme D.J."/>
        </authorList>
    </citation>
    <scope>NUCLEOTIDE SEQUENCE [LARGE SCALE GENOMIC DNA]</scope>
</reference>
<sequence>MLIPIRVNGKYIVALVGSIEPTNTTDRTRAKSLVRSIVLNLALARIARRLGSGECPGGASLKCAAWAYSDKSRDYTVADTGILAAPQGSSEPIVSTGLQANPHVAGTFVSNMGMQQAFPDRQMPAWDPNKGNYGSSVAGTFPGQPFGPSAGALYPASAARPTAPAGYVQASQQMPHYGTQPRPAARGAPFIGHPPRYF</sequence>
<protein>
    <submittedName>
        <fullName evidence="2">Uncharacterized protein</fullName>
    </submittedName>
</protein>
<dbReference type="Proteomes" id="UP000287651">
    <property type="component" value="Unassembled WGS sequence"/>
</dbReference>
<evidence type="ECO:0000256" key="1">
    <source>
        <dbReference type="SAM" id="MobiDB-lite"/>
    </source>
</evidence>
<accession>A0A426ZU92</accession>
<proteinExistence type="predicted"/>
<gene>
    <name evidence="2" type="ORF">B296_00039194</name>
</gene>
<evidence type="ECO:0000313" key="2">
    <source>
        <dbReference type="EMBL" id="RRT67532.1"/>
    </source>
</evidence>
<organism evidence="2 3">
    <name type="scientific">Ensete ventricosum</name>
    <name type="common">Abyssinian banana</name>
    <name type="synonym">Musa ensete</name>
    <dbReference type="NCBI Taxonomy" id="4639"/>
    <lineage>
        <taxon>Eukaryota</taxon>
        <taxon>Viridiplantae</taxon>
        <taxon>Streptophyta</taxon>
        <taxon>Embryophyta</taxon>
        <taxon>Tracheophyta</taxon>
        <taxon>Spermatophyta</taxon>
        <taxon>Magnoliopsida</taxon>
        <taxon>Liliopsida</taxon>
        <taxon>Zingiberales</taxon>
        <taxon>Musaceae</taxon>
        <taxon>Ensete</taxon>
    </lineage>
</organism>
<dbReference type="AlphaFoldDB" id="A0A426ZU92"/>
<comment type="caution">
    <text evidence="2">The sequence shown here is derived from an EMBL/GenBank/DDBJ whole genome shotgun (WGS) entry which is preliminary data.</text>
</comment>
<name>A0A426ZU92_ENSVE</name>
<dbReference type="EMBL" id="AMZH03005014">
    <property type="protein sequence ID" value="RRT67532.1"/>
    <property type="molecule type" value="Genomic_DNA"/>
</dbReference>
<evidence type="ECO:0000313" key="3">
    <source>
        <dbReference type="Proteomes" id="UP000287651"/>
    </source>
</evidence>
<feature type="region of interest" description="Disordered" evidence="1">
    <location>
        <begin position="175"/>
        <end position="198"/>
    </location>
</feature>